<feature type="domain" description="CCHC-type" evidence="2">
    <location>
        <begin position="9"/>
        <end position="24"/>
    </location>
</feature>
<evidence type="ECO:0000256" key="1">
    <source>
        <dbReference type="PROSITE-ProRule" id="PRU00047"/>
    </source>
</evidence>
<dbReference type="Proteomes" id="UP000030689">
    <property type="component" value="Unassembled WGS sequence"/>
</dbReference>
<keyword evidence="4" id="KW-1185">Reference proteome</keyword>
<dbReference type="Gramene" id="ESQ51559">
    <property type="protein sequence ID" value="ESQ51559"/>
    <property type="gene ID" value="EUTSA_v10017580mg"/>
</dbReference>
<dbReference type="PANTHER" id="PTHR35046:SF18">
    <property type="entry name" value="RNA-DIRECTED DNA POLYMERASE"/>
    <property type="match status" value="1"/>
</dbReference>
<accession>V4M5Q3</accession>
<sequence>ATLTIAFTCFNCGETGHRQSACPKRVLFGDDEIVFDPEVEDQQHTETEERVTGDADNLLVTRRSFLTPQIEESWLQSNIFRSTYTIRGKVCRLIVDSRSCTNAISEEAVGKLVLFTEPHPTPYRLALLNSKQISEFLDAAVFFFQLALVTRSWFVAMWFPWTLYNRRTVHDGFTNTYTFSFEGKRITLLSSQEMMVPKTPDQHIVSSPDTKQLPPPVFFVNRSQFLEDCAESAGGMVLILKPSSPPTSSTIPTEFQDLVREFQDVFPEELPSGLPPLRETLH</sequence>
<dbReference type="KEGG" id="eus:EUTSA_v10017580mg"/>
<dbReference type="InterPro" id="IPR001878">
    <property type="entry name" value="Znf_CCHC"/>
</dbReference>
<dbReference type="AlphaFoldDB" id="V4M5Q3"/>
<reference evidence="3 4" key="1">
    <citation type="journal article" date="2013" name="Front. Plant Sci.">
        <title>The Reference Genome of the Halophytic Plant Eutrema salsugineum.</title>
        <authorList>
            <person name="Yang R."/>
            <person name="Jarvis D.E."/>
            <person name="Chen H."/>
            <person name="Beilstein M.A."/>
            <person name="Grimwood J."/>
            <person name="Jenkins J."/>
            <person name="Shu S."/>
            <person name="Prochnik S."/>
            <person name="Xin M."/>
            <person name="Ma C."/>
            <person name="Schmutz J."/>
            <person name="Wing R.A."/>
            <person name="Mitchell-Olds T."/>
            <person name="Schumaker K.S."/>
            <person name="Wang X."/>
        </authorList>
    </citation>
    <scope>NUCLEOTIDE SEQUENCE [LARGE SCALE GENOMIC DNA]</scope>
</reference>
<dbReference type="SUPFAM" id="SSF57756">
    <property type="entry name" value="Retrovirus zinc finger-like domains"/>
    <property type="match status" value="1"/>
</dbReference>
<organism evidence="3 4">
    <name type="scientific">Eutrema salsugineum</name>
    <name type="common">Saltwater cress</name>
    <name type="synonym">Sisymbrium salsugineum</name>
    <dbReference type="NCBI Taxonomy" id="72664"/>
    <lineage>
        <taxon>Eukaryota</taxon>
        <taxon>Viridiplantae</taxon>
        <taxon>Streptophyta</taxon>
        <taxon>Embryophyta</taxon>
        <taxon>Tracheophyta</taxon>
        <taxon>Spermatophyta</taxon>
        <taxon>Magnoliopsida</taxon>
        <taxon>eudicotyledons</taxon>
        <taxon>Gunneridae</taxon>
        <taxon>Pentapetalae</taxon>
        <taxon>rosids</taxon>
        <taxon>malvids</taxon>
        <taxon>Brassicales</taxon>
        <taxon>Brassicaceae</taxon>
        <taxon>Eutremeae</taxon>
        <taxon>Eutrema</taxon>
    </lineage>
</organism>
<dbReference type="Gene3D" id="4.10.60.10">
    <property type="entry name" value="Zinc finger, CCHC-type"/>
    <property type="match status" value="1"/>
</dbReference>
<keyword evidence="1" id="KW-0863">Zinc-finger</keyword>
<evidence type="ECO:0000313" key="4">
    <source>
        <dbReference type="Proteomes" id="UP000030689"/>
    </source>
</evidence>
<evidence type="ECO:0000313" key="3">
    <source>
        <dbReference type="EMBL" id="ESQ51559.1"/>
    </source>
</evidence>
<name>V4M5Q3_EUTSA</name>
<protein>
    <recommendedName>
        <fullName evidence="2">CCHC-type domain-containing protein</fullName>
    </recommendedName>
</protein>
<keyword evidence="1" id="KW-0479">Metal-binding</keyword>
<proteinExistence type="predicted"/>
<dbReference type="Pfam" id="PF00098">
    <property type="entry name" value="zf-CCHC"/>
    <property type="match status" value="1"/>
</dbReference>
<dbReference type="GO" id="GO:0008270">
    <property type="term" value="F:zinc ion binding"/>
    <property type="evidence" value="ECO:0007669"/>
    <property type="project" value="UniProtKB-KW"/>
</dbReference>
<dbReference type="EMBL" id="KI517385">
    <property type="protein sequence ID" value="ESQ51559.1"/>
    <property type="molecule type" value="Genomic_DNA"/>
</dbReference>
<gene>
    <name evidence="3" type="ORF">EUTSA_v10017580mg</name>
</gene>
<dbReference type="InterPro" id="IPR036875">
    <property type="entry name" value="Znf_CCHC_sf"/>
</dbReference>
<evidence type="ECO:0000259" key="2">
    <source>
        <dbReference type="PROSITE" id="PS50158"/>
    </source>
</evidence>
<dbReference type="PANTHER" id="PTHR35046">
    <property type="entry name" value="ZINC KNUCKLE (CCHC-TYPE) FAMILY PROTEIN"/>
    <property type="match status" value="1"/>
</dbReference>
<dbReference type="eggNOG" id="KOG0017">
    <property type="taxonomic scope" value="Eukaryota"/>
</dbReference>
<dbReference type="GO" id="GO:0003676">
    <property type="term" value="F:nucleic acid binding"/>
    <property type="evidence" value="ECO:0007669"/>
    <property type="project" value="InterPro"/>
</dbReference>
<dbReference type="PROSITE" id="PS50158">
    <property type="entry name" value="ZF_CCHC"/>
    <property type="match status" value="1"/>
</dbReference>
<dbReference type="SMART" id="SM00343">
    <property type="entry name" value="ZnF_C2HC"/>
    <property type="match status" value="1"/>
</dbReference>
<feature type="non-terminal residue" evidence="3">
    <location>
        <position position="1"/>
    </location>
</feature>
<keyword evidence="1" id="KW-0862">Zinc</keyword>
<dbReference type="OMA" id="NIFRSTY"/>